<gene>
    <name evidence="3" type="ORF">BW733_06040</name>
</gene>
<dbReference type="Proteomes" id="UP000188235">
    <property type="component" value="Chromosome"/>
</dbReference>
<name>A0A1Q2D2J0_9ACTN</name>
<keyword evidence="4" id="KW-1185">Reference proteome</keyword>
<dbReference type="Pfam" id="PF01074">
    <property type="entry name" value="Glyco_hydro_38N"/>
    <property type="match status" value="1"/>
</dbReference>
<evidence type="ECO:0000259" key="2">
    <source>
        <dbReference type="SMART" id="SM00872"/>
    </source>
</evidence>
<reference evidence="3 4" key="1">
    <citation type="journal article" date="2008" name="Int. J. Syst. Evol. Microbiol.">
        <title>Tessaracoccus flavescens sp. nov., isolated from marine sediment.</title>
        <authorList>
            <person name="Lee D.W."/>
            <person name="Lee S.D."/>
        </authorList>
    </citation>
    <scope>NUCLEOTIDE SEQUENCE [LARGE SCALE GENOMIC DNA]</scope>
    <source>
        <strain evidence="3 4">SST-39T</strain>
    </source>
</reference>
<dbReference type="SUPFAM" id="SSF88713">
    <property type="entry name" value="Glycoside hydrolase/deacetylase"/>
    <property type="match status" value="1"/>
</dbReference>
<dbReference type="InterPro" id="IPR000602">
    <property type="entry name" value="Glyco_hydro_38_N"/>
</dbReference>
<dbReference type="KEGG" id="tfa:BW733_06040"/>
<dbReference type="InterPro" id="IPR037094">
    <property type="entry name" value="Glyco_hydro_38_cen_sf"/>
</dbReference>
<proteinExistence type="inferred from homology"/>
<dbReference type="InterPro" id="IPR027291">
    <property type="entry name" value="Glyco_hydro_38_N_sf"/>
</dbReference>
<dbReference type="SUPFAM" id="SSF74650">
    <property type="entry name" value="Galactose mutarotase-like"/>
    <property type="match status" value="1"/>
</dbReference>
<dbReference type="Gene3D" id="3.20.110.10">
    <property type="entry name" value="Glycoside hydrolase 38, N terminal domain"/>
    <property type="match status" value="1"/>
</dbReference>
<dbReference type="STRING" id="399497.BW733_06040"/>
<dbReference type="GO" id="GO:0004559">
    <property type="term" value="F:alpha-mannosidase activity"/>
    <property type="evidence" value="ECO:0007669"/>
    <property type="project" value="InterPro"/>
</dbReference>
<dbReference type="PANTHER" id="PTHR46017:SF2">
    <property type="entry name" value="MANNOSYLGLYCERATE HYDROLASE"/>
    <property type="match status" value="1"/>
</dbReference>
<evidence type="ECO:0000313" key="3">
    <source>
        <dbReference type="EMBL" id="AQP52493.1"/>
    </source>
</evidence>
<accession>A0A1Q2D2J0</accession>
<dbReference type="GO" id="GO:0006013">
    <property type="term" value="P:mannose metabolic process"/>
    <property type="evidence" value="ECO:0007669"/>
    <property type="project" value="InterPro"/>
</dbReference>
<sequence>MPKAMWIVPHTHWDREWYEPHDVFRARLVAMLDGLLTMLEREPAYKFTLDGQSAAIDDYLELRPEETERVKAAVARGQLALGPFQILLDEFCCDGETIVRNLEHGIRSARRLGGEMRVGYLPDMFGHAAQTPQILRGFGIADASLWRGAPASVDKHAFLWEALDGSSVRVEYLWDGYGSALKLFEPLEKLPELIDGYLNENASWFDGEAVAGWYGTDHMAPRSDLVQILRGYEGDVELTIGTVEEVVASRDHSPEALGALPRVRGELRSHARGNLLPGVFSIRTNLKAAMSAAERALTTAERLDAWLGGPSRTAFFERGWGLVIESTAHDSVTGCGVDSTADEVESRLKVAAQTADGAVDISLGALGAVAPVGAVAAFNQSGYRRPVQAELVVEGAPSSSALQVVEAMPTVIGDERLASRDLPKIIRRIHGQELFGKHIRSWNWDDDELEFVVADHTAGDFDLADFAAVLHDKMASSEPDHEFHVITRVPESSRVVVSGWADGISAVALGAETAVAPEAPVAVDGTTLDNSLVRTEVAADGTVTVTDLRNGTSIADALRLVDDGDRGDSYNFGPLEGSITDAKSVEVTVTERGPLRGRILIRRTFELPVGVDPDDRSKRLTEVAEQVVDTDLEIRADEPFVRVTVSLTNQVRDHRLRVLIPTLASGLDGSASAGQYGTTKRGRDAEGGWGEFPVPTFPATRWVSAGGVSALLDKLVEYEVVDGEEGRPDDLALTVLRSVGLMSVNVHPLRDEPAGSQLPAPGAQYLGRKVELSFAIDLDPEATVANADTFRFTPVVAKGLGGQRAEPEVGLRTEGVVALESLRRVPGGLEARFVNYSDQSAPLRVATEGAWVVTDLTGAVSSDPVDPFSLEVGPGQIVTLRRKS</sequence>
<dbReference type="InterPro" id="IPR015341">
    <property type="entry name" value="Glyco_hydro_38_cen"/>
</dbReference>
<evidence type="ECO:0000313" key="4">
    <source>
        <dbReference type="Proteomes" id="UP000188235"/>
    </source>
</evidence>
<dbReference type="InterPro" id="IPR011330">
    <property type="entry name" value="Glyco_hydro/deAcase_b/a-brl"/>
</dbReference>
<dbReference type="GO" id="GO:0030246">
    <property type="term" value="F:carbohydrate binding"/>
    <property type="evidence" value="ECO:0007669"/>
    <property type="project" value="InterPro"/>
</dbReference>
<dbReference type="InterPro" id="IPR011013">
    <property type="entry name" value="Gal_mutarotase_sf_dom"/>
</dbReference>
<dbReference type="Gene3D" id="1.20.1270.50">
    <property type="entry name" value="Glycoside hydrolase family 38, central domain"/>
    <property type="match status" value="1"/>
</dbReference>
<evidence type="ECO:0000256" key="1">
    <source>
        <dbReference type="ARBA" id="ARBA00009792"/>
    </source>
</evidence>
<dbReference type="GO" id="GO:0009313">
    <property type="term" value="P:oligosaccharide catabolic process"/>
    <property type="evidence" value="ECO:0007669"/>
    <property type="project" value="TreeGrafter"/>
</dbReference>
<dbReference type="SMART" id="SM00872">
    <property type="entry name" value="Alpha-mann_mid"/>
    <property type="match status" value="1"/>
</dbReference>
<feature type="domain" description="Glycoside hydrolase family 38 central" evidence="2">
    <location>
        <begin position="274"/>
        <end position="348"/>
    </location>
</feature>
<dbReference type="Gene3D" id="2.70.98.30">
    <property type="entry name" value="Golgi alpha-mannosidase II, domain 4"/>
    <property type="match status" value="1"/>
</dbReference>
<organism evidence="3 4">
    <name type="scientific">Tessaracoccus flavescens</name>
    <dbReference type="NCBI Taxonomy" id="399497"/>
    <lineage>
        <taxon>Bacteria</taxon>
        <taxon>Bacillati</taxon>
        <taxon>Actinomycetota</taxon>
        <taxon>Actinomycetes</taxon>
        <taxon>Propionibacteriales</taxon>
        <taxon>Propionibacteriaceae</taxon>
        <taxon>Tessaracoccus</taxon>
    </lineage>
</organism>
<dbReference type="AlphaFoldDB" id="A0A1Q2D2J0"/>
<dbReference type="PANTHER" id="PTHR46017">
    <property type="entry name" value="ALPHA-MANNOSIDASE 2C1"/>
    <property type="match status" value="1"/>
</dbReference>
<comment type="similarity">
    <text evidence="1">Belongs to the glycosyl hydrolase 38 family.</text>
</comment>
<protein>
    <recommendedName>
        <fullName evidence="2">Glycoside hydrolase family 38 central domain-containing protein</fullName>
    </recommendedName>
</protein>
<dbReference type="EMBL" id="CP019607">
    <property type="protein sequence ID" value="AQP52493.1"/>
    <property type="molecule type" value="Genomic_DNA"/>
</dbReference>